<accession>E3MRP8</accession>
<dbReference type="Proteomes" id="UP000008281">
    <property type="component" value="Unassembled WGS sequence"/>
</dbReference>
<evidence type="ECO:0000313" key="1">
    <source>
        <dbReference type="EMBL" id="EFP08031.1"/>
    </source>
</evidence>
<sequence>MFPKKLKIKVAPYLCPAVYCGNRRDTNCVKSLKLVGESENTPEDDEVLYHILSRQEAKCELTLDMKPTSKFLFRGDLLRYSINQLIVRNSDWLTCGEFSRFDSFAIWVFNSKIHPFNIECLIKRWYSGWTPKWTLAMIELIFINIDDCINRVRER</sequence>
<dbReference type="InParanoid" id="E3MRP8"/>
<dbReference type="HOGENOM" id="CLU_1697164_0_0_1"/>
<evidence type="ECO:0000313" key="2">
    <source>
        <dbReference type="Proteomes" id="UP000008281"/>
    </source>
</evidence>
<keyword evidence="2" id="KW-1185">Reference proteome</keyword>
<dbReference type="EMBL" id="DS268470">
    <property type="protein sequence ID" value="EFP08031.1"/>
    <property type="molecule type" value="Genomic_DNA"/>
</dbReference>
<gene>
    <name evidence="1" type="ORF">CRE_14786</name>
</gene>
<evidence type="ECO:0008006" key="3">
    <source>
        <dbReference type="Google" id="ProtNLM"/>
    </source>
</evidence>
<dbReference type="AlphaFoldDB" id="E3MRP8"/>
<name>E3MRP8_CAERE</name>
<organism evidence="2">
    <name type="scientific">Caenorhabditis remanei</name>
    <name type="common">Caenorhabditis vulgaris</name>
    <dbReference type="NCBI Taxonomy" id="31234"/>
    <lineage>
        <taxon>Eukaryota</taxon>
        <taxon>Metazoa</taxon>
        <taxon>Ecdysozoa</taxon>
        <taxon>Nematoda</taxon>
        <taxon>Chromadorea</taxon>
        <taxon>Rhabditida</taxon>
        <taxon>Rhabditina</taxon>
        <taxon>Rhabditomorpha</taxon>
        <taxon>Rhabditoidea</taxon>
        <taxon>Rhabditidae</taxon>
        <taxon>Peloderinae</taxon>
        <taxon>Caenorhabditis</taxon>
    </lineage>
</organism>
<reference evidence="1" key="1">
    <citation type="submission" date="2007-07" db="EMBL/GenBank/DDBJ databases">
        <title>PCAP assembly of the Caenorhabditis remanei genome.</title>
        <authorList>
            <consortium name="The Caenorhabditis remanei Sequencing Consortium"/>
            <person name="Wilson R.K."/>
        </authorList>
    </citation>
    <scope>NUCLEOTIDE SEQUENCE [LARGE SCALE GENOMIC DNA]</scope>
    <source>
        <strain evidence="1">PB4641</strain>
    </source>
</reference>
<protein>
    <recommendedName>
        <fullName evidence="3">F-box associated domain-containing protein</fullName>
    </recommendedName>
</protein>
<proteinExistence type="predicted"/>